<dbReference type="AlphaFoldDB" id="B7VI77"/>
<reference evidence="1 2" key="1">
    <citation type="submission" date="2009-02" db="EMBL/GenBank/DDBJ databases">
        <title>Vibrio splendidus str. LGP32 complete genome.</title>
        <authorList>
            <person name="Mazel D."/>
            <person name="Le Roux F."/>
        </authorList>
    </citation>
    <scope>NUCLEOTIDE SEQUENCE [LARGE SCALE GENOMIC DNA]</scope>
    <source>
        <strain evidence="1 2">LGP32</strain>
    </source>
</reference>
<name>B7VI77_VIBA3</name>
<dbReference type="HOGENOM" id="CLU_3142153_0_0_6"/>
<dbReference type="EMBL" id="FM954972">
    <property type="protein sequence ID" value="CAV17314.1"/>
    <property type="molecule type" value="Genomic_DNA"/>
</dbReference>
<dbReference type="KEGG" id="vsp:VS_0292"/>
<dbReference type="Proteomes" id="UP000009100">
    <property type="component" value="Chromosome 1"/>
</dbReference>
<organism evidence="1 2">
    <name type="scientific">Vibrio atlanticus (strain LGP32)</name>
    <name type="common">Vibrio splendidus (strain Mel32)</name>
    <dbReference type="NCBI Taxonomy" id="575788"/>
    <lineage>
        <taxon>Bacteria</taxon>
        <taxon>Pseudomonadati</taxon>
        <taxon>Pseudomonadota</taxon>
        <taxon>Gammaproteobacteria</taxon>
        <taxon>Vibrionales</taxon>
        <taxon>Vibrionaceae</taxon>
        <taxon>Vibrio</taxon>
    </lineage>
</organism>
<proteinExistence type="predicted"/>
<accession>B7VI77</accession>
<sequence>MHIVNFEYLEQIGISLSFADMMNDTVDLIESGDLLQKKQVMGVYPIIKL</sequence>
<evidence type="ECO:0000313" key="2">
    <source>
        <dbReference type="Proteomes" id="UP000009100"/>
    </source>
</evidence>
<protein>
    <submittedName>
        <fullName evidence="1">Uncharacterized protein</fullName>
    </submittedName>
</protein>
<evidence type="ECO:0000313" key="1">
    <source>
        <dbReference type="EMBL" id="CAV17314.1"/>
    </source>
</evidence>
<gene>
    <name evidence="1" type="ordered locus">VS_0292</name>
</gene>